<feature type="compositionally biased region" description="Basic residues" evidence="2">
    <location>
        <begin position="1"/>
        <end position="14"/>
    </location>
</feature>
<reference evidence="3" key="1">
    <citation type="submission" date="2020-01" db="EMBL/GenBank/DDBJ databases">
        <authorList>
            <person name="Mishra B."/>
        </authorList>
    </citation>
    <scope>NUCLEOTIDE SEQUENCE [LARGE SCALE GENOMIC DNA]</scope>
</reference>
<name>A0A6D2IGX7_9BRAS</name>
<dbReference type="SUPFAM" id="SSF56574">
    <property type="entry name" value="Serpins"/>
    <property type="match status" value="1"/>
</dbReference>
<evidence type="ECO:0000256" key="2">
    <source>
        <dbReference type="SAM" id="MobiDB-lite"/>
    </source>
</evidence>
<keyword evidence="4" id="KW-1185">Reference proteome</keyword>
<comment type="similarity">
    <text evidence="1">Belongs to the serpin family.</text>
</comment>
<evidence type="ECO:0000313" key="3">
    <source>
        <dbReference type="EMBL" id="CAA7024307.1"/>
    </source>
</evidence>
<dbReference type="Gene3D" id="3.30.497.10">
    <property type="entry name" value="Antithrombin, subunit I, domain 2"/>
    <property type="match status" value="1"/>
</dbReference>
<dbReference type="AlphaFoldDB" id="A0A6D2IGX7"/>
<evidence type="ECO:0000256" key="1">
    <source>
        <dbReference type="ARBA" id="ARBA00009500"/>
    </source>
</evidence>
<accession>A0A6D2IGX7</accession>
<evidence type="ECO:0000313" key="4">
    <source>
        <dbReference type="Proteomes" id="UP000467841"/>
    </source>
</evidence>
<dbReference type="Proteomes" id="UP000467841">
    <property type="component" value="Unassembled WGS sequence"/>
</dbReference>
<dbReference type="EMBL" id="CACVBM020000888">
    <property type="protein sequence ID" value="CAA7024307.1"/>
    <property type="molecule type" value="Genomic_DNA"/>
</dbReference>
<proteinExistence type="inferred from homology"/>
<evidence type="ECO:0008006" key="5">
    <source>
        <dbReference type="Google" id="ProtNLM"/>
    </source>
</evidence>
<organism evidence="3 4">
    <name type="scientific">Microthlaspi erraticum</name>
    <dbReference type="NCBI Taxonomy" id="1685480"/>
    <lineage>
        <taxon>Eukaryota</taxon>
        <taxon>Viridiplantae</taxon>
        <taxon>Streptophyta</taxon>
        <taxon>Embryophyta</taxon>
        <taxon>Tracheophyta</taxon>
        <taxon>Spermatophyta</taxon>
        <taxon>Magnoliopsida</taxon>
        <taxon>eudicotyledons</taxon>
        <taxon>Gunneridae</taxon>
        <taxon>Pentapetalae</taxon>
        <taxon>rosids</taxon>
        <taxon>malvids</taxon>
        <taxon>Brassicales</taxon>
        <taxon>Brassicaceae</taxon>
        <taxon>Coluteocarpeae</taxon>
        <taxon>Microthlaspi</taxon>
    </lineage>
</organism>
<feature type="region of interest" description="Disordered" evidence="2">
    <location>
        <begin position="1"/>
        <end position="21"/>
    </location>
</feature>
<protein>
    <recommendedName>
        <fullName evidence="5">Serpin domain-containing protein</fullName>
    </recommendedName>
</protein>
<dbReference type="InterPro" id="IPR042178">
    <property type="entry name" value="Serpin_sf_1"/>
</dbReference>
<sequence length="121" mass="13194">MDPKKKMMKKKKEKAKVSKSQSVTCPSFSKKDLVITSPSHSNMDLQEAMKKQSDVAMFLTGKVISAVARNSNFVFSPASIYAVLTMVAASIEEETLRSVANLGFNLTGVKISSQIKAYDGL</sequence>
<dbReference type="InterPro" id="IPR036186">
    <property type="entry name" value="Serpin_sf"/>
</dbReference>
<gene>
    <name evidence="3" type="ORF">MERR_LOCUS11542</name>
</gene>
<comment type="caution">
    <text evidence="3">The sequence shown here is derived from an EMBL/GenBank/DDBJ whole genome shotgun (WGS) entry which is preliminary data.</text>
</comment>